<evidence type="ECO:0000313" key="3">
    <source>
        <dbReference type="Proteomes" id="UP000195569"/>
    </source>
</evidence>
<accession>A0A1N7SJ81</accession>
<keyword evidence="1" id="KW-0812">Transmembrane</keyword>
<evidence type="ECO:0000313" key="2">
    <source>
        <dbReference type="EMBL" id="SIT47416.1"/>
    </source>
</evidence>
<dbReference type="EMBL" id="CYGY02000057">
    <property type="protein sequence ID" value="SIT47416.1"/>
    <property type="molecule type" value="Genomic_DNA"/>
</dbReference>
<evidence type="ECO:0000256" key="1">
    <source>
        <dbReference type="SAM" id="Phobius"/>
    </source>
</evidence>
<sequence length="185" mass="21019">MKTCAQMFFRCWFVALISVVAYALTSTTVNPESFDLSASKLECWIISTGFSHWQRRAIFVGLPWTSTLRLLGQLTDMLILLSLLFWVIQIAHGFIQWSANKVRRERLSALIKSQSIETWLSQMTLALFLMAACVYFLFKATVSSEPIFISNPRSLALNTFILSSSLFCAISVGIYFIASVFVRFK</sequence>
<dbReference type="AlphaFoldDB" id="A0A1N7SJ81"/>
<name>A0A1N7SJ81_9BURK</name>
<protein>
    <recommendedName>
        <fullName evidence="4">Transmembrane protein</fullName>
    </recommendedName>
</protein>
<gene>
    <name evidence="2" type="ORF">BN2476_570014</name>
</gene>
<keyword evidence="3" id="KW-1185">Reference proteome</keyword>
<reference evidence="2" key="1">
    <citation type="submission" date="2016-12" db="EMBL/GenBank/DDBJ databases">
        <authorList>
            <person name="Moulin L."/>
        </authorList>
    </citation>
    <scope>NUCLEOTIDE SEQUENCE [LARGE SCALE GENOMIC DNA]</scope>
    <source>
        <strain evidence="2">STM 7183</strain>
    </source>
</reference>
<proteinExistence type="predicted"/>
<dbReference type="Proteomes" id="UP000195569">
    <property type="component" value="Unassembled WGS sequence"/>
</dbReference>
<comment type="caution">
    <text evidence="2">The sequence shown here is derived from an EMBL/GenBank/DDBJ whole genome shotgun (WGS) entry which is preliminary data.</text>
</comment>
<feature type="transmembrane region" description="Helical" evidence="1">
    <location>
        <begin position="77"/>
        <end position="97"/>
    </location>
</feature>
<keyword evidence="1" id="KW-1133">Transmembrane helix</keyword>
<evidence type="ECO:0008006" key="4">
    <source>
        <dbReference type="Google" id="ProtNLM"/>
    </source>
</evidence>
<organism evidence="2 3">
    <name type="scientific">Paraburkholderia piptadeniae</name>
    <dbReference type="NCBI Taxonomy" id="1701573"/>
    <lineage>
        <taxon>Bacteria</taxon>
        <taxon>Pseudomonadati</taxon>
        <taxon>Pseudomonadota</taxon>
        <taxon>Betaproteobacteria</taxon>
        <taxon>Burkholderiales</taxon>
        <taxon>Burkholderiaceae</taxon>
        <taxon>Paraburkholderia</taxon>
    </lineage>
</organism>
<feature type="transmembrane region" description="Helical" evidence="1">
    <location>
        <begin position="118"/>
        <end position="138"/>
    </location>
</feature>
<keyword evidence="1" id="KW-0472">Membrane</keyword>
<feature type="transmembrane region" description="Helical" evidence="1">
    <location>
        <begin position="7"/>
        <end position="25"/>
    </location>
</feature>
<feature type="transmembrane region" description="Helical" evidence="1">
    <location>
        <begin position="158"/>
        <end position="182"/>
    </location>
</feature>